<dbReference type="InterPro" id="IPR035965">
    <property type="entry name" value="PAS-like_dom_sf"/>
</dbReference>
<feature type="domain" description="PAC" evidence="2">
    <location>
        <begin position="340"/>
        <end position="392"/>
    </location>
</feature>
<dbReference type="SUPFAM" id="SSF55785">
    <property type="entry name" value="PYP-like sensor domain (PAS domain)"/>
    <property type="match status" value="3"/>
</dbReference>
<dbReference type="CDD" id="cd01949">
    <property type="entry name" value="GGDEF"/>
    <property type="match status" value="1"/>
</dbReference>
<dbReference type="InterPro" id="IPR013655">
    <property type="entry name" value="PAS_fold_3"/>
</dbReference>
<dbReference type="Pfam" id="PF08448">
    <property type="entry name" value="PAS_4"/>
    <property type="match status" value="1"/>
</dbReference>
<dbReference type="PANTHER" id="PTHR44757:SF2">
    <property type="entry name" value="BIOFILM ARCHITECTURE MAINTENANCE PROTEIN MBAA"/>
    <property type="match status" value="1"/>
</dbReference>
<dbReference type="InterPro" id="IPR000160">
    <property type="entry name" value="GGDEF_dom"/>
</dbReference>
<dbReference type="InterPro" id="IPR043128">
    <property type="entry name" value="Rev_trsase/Diguanyl_cyclase"/>
</dbReference>
<dbReference type="Pfam" id="PF00990">
    <property type="entry name" value="GGDEF"/>
    <property type="match status" value="1"/>
</dbReference>
<evidence type="ECO:0000259" key="1">
    <source>
        <dbReference type="PROSITE" id="PS50112"/>
    </source>
</evidence>
<dbReference type="EMBL" id="JBAWSY010000010">
    <property type="protein sequence ID" value="MEI4770668.1"/>
    <property type="molecule type" value="Genomic_DNA"/>
</dbReference>
<evidence type="ECO:0000259" key="3">
    <source>
        <dbReference type="PROSITE" id="PS50887"/>
    </source>
</evidence>
<dbReference type="Gene3D" id="3.30.70.270">
    <property type="match status" value="1"/>
</dbReference>
<organism evidence="4 5">
    <name type="scientific">Psychrobacillus mangrovi</name>
    <dbReference type="NCBI Taxonomy" id="3117745"/>
    <lineage>
        <taxon>Bacteria</taxon>
        <taxon>Bacillati</taxon>
        <taxon>Bacillota</taxon>
        <taxon>Bacilli</taxon>
        <taxon>Bacillales</taxon>
        <taxon>Bacillaceae</taxon>
        <taxon>Psychrobacillus</taxon>
    </lineage>
</organism>
<dbReference type="PANTHER" id="PTHR44757">
    <property type="entry name" value="DIGUANYLATE CYCLASE DGCP"/>
    <property type="match status" value="1"/>
</dbReference>
<feature type="domain" description="PAS" evidence="1">
    <location>
        <begin position="143"/>
        <end position="213"/>
    </location>
</feature>
<dbReference type="InterPro" id="IPR013656">
    <property type="entry name" value="PAS_4"/>
</dbReference>
<evidence type="ECO:0000313" key="4">
    <source>
        <dbReference type="EMBL" id="MEI4770668.1"/>
    </source>
</evidence>
<dbReference type="NCBIfam" id="TIGR00229">
    <property type="entry name" value="sensory_box"/>
    <property type="match status" value="3"/>
</dbReference>
<dbReference type="InterPro" id="IPR000014">
    <property type="entry name" value="PAS"/>
</dbReference>
<dbReference type="CDD" id="cd00130">
    <property type="entry name" value="PAS"/>
    <property type="match status" value="2"/>
</dbReference>
<gene>
    <name evidence="4" type="ORF">WAX74_13615</name>
</gene>
<reference evidence="4 5" key="1">
    <citation type="submission" date="2024-01" db="EMBL/GenBank/DDBJ databases">
        <title>Seven novel Bacillus-like species.</title>
        <authorList>
            <person name="Liu G."/>
        </authorList>
    </citation>
    <scope>NUCLEOTIDE SEQUENCE [LARGE SCALE GENOMIC DNA]</scope>
    <source>
        <strain evidence="4 5">FJAT-51614</strain>
    </source>
</reference>
<dbReference type="GO" id="GO:0052621">
    <property type="term" value="F:diguanylate cyclase activity"/>
    <property type="evidence" value="ECO:0007669"/>
    <property type="project" value="UniProtKB-EC"/>
</dbReference>
<dbReference type="Pfam" id="PF08447">
    <property type="entry name" value="PAS_3"/>
    <property type="match status" value="1"/>
</dbReference>
<dbReference type="Proteomes" id="UP001364890">
    <property type="component" value="Unassembled WGS sequence"/>
</dbReference>
<dbReference type="InterPro" id="IPR001610">
    <property type="entry name" value="PAC"/>
</dbReference>
<dbReference type="SMART" id="SM00086">
    <property type="entry name" value="PAC"/>
    <property type="match status" value="3"/>
</dbReference>
<dbReference type="PROSITE" id="PS50113">
    <property type="entry name" value="PAC"/>
    <property type="match status" value="2"/>
</dbReference>
<dbReference type="NCBIfam" id="TIGR00254">
    <property type="entry name" value="GGDEF"/>
    <property type="match status" value="1"/>
</dbReference>
<comment type="caution">
    <text evidence="4">The sequence shown here is derived from an EMBL/GenBank/DDBJ whole genome shotgun (WGS) entry which is preliminary data.</text>
</comment>
<dbReference type="PROSITE" id="PS50112">
    <property type="entry name" value="PAS"/>
    <property type="match status" value="2"/>
</dbReference>
<accession>A0ABU8F6M8</accession>
<dbReference type="Pfam" id="PF13426">
    <property type="entry name" value="PAS_9"/>
    <property type="match status" value="1"/>
</dbReference>
<proteinExistence type="predicted"/>
<dbReference type="InterPro" id="IPR029787">
    <property type="entry name" value="Nucleotide_cyclase"/>
</dbReference>
<dbReference type="RefSeq" id="WP_336498227.1">
    <property type="nucleotide sequence ID" value="NZ_JBAWSY010000010.1"/>
</dbReference>
<dbReference type="InterPro" id="IPR052155">
    <property type="entry name" value="Biofilm_reg_signaling"/>
</dbReference>
<dbReference type="SMART" id="SM00267">
    <property type="entry name" value="GGDEF"/>
    <property type="match status" value="1"/>
</dbReference>
<feature type="domain" description="PAS" evidence="1">
    <location>
        <begin position="267"/>
        <end position="308"/>
    </location>
</feature>
<keyword evidence="4" id="KW-0548">Nucleotidyltransferase</keyword>
<keyword evidence="5" id="KW-1185">Reference proteome</keyword>
<dbReference type="PROSITE" id="PS50887">
    <property type="entry name" value="GGDEF"/>
    <property type="match status" value="1"/>
</dbReference>
<protein>
    <submittedName>
        <fullName evidence="4">Diguanylate cyclase</fullName>
        <ecNumber evidence="4">2.7.7.65</ecNumber>
    </submittedName>
</protein>
<dbReference type="EC" id="2.7.7.65" evidence="4"/>
<evidence type="ECO:0000313" key="5">
    <source>
        <dbReference type="Proteomes" id="UP001364890"/>
    </source>
</evidence>
<feature type="domain" description="PAC" evidence="2">
    <location>
        <begin position="83"/>
        <end position="135"/>
    </location>
</feature>
<name>A0ABU8F6M8_9BACI</name>
<dbReference type="SMART" id="SM00091">
    <property type="entry name" value="PAS"/>
    <property type="match status" value="2"/>
</dbReference>
<feature type="domain" description="GGDEF" evidence="3">
    <location>
        <begin position="421"/>
        <end position="554"/>
    </location>
</feature>
<dbReference type="InterPro" id="IPR000700">
    <property type="entry name" value="PAS-assoc_C"/>
</dbReference>
<dbReference type="Gene3D" id="3.30.450.20">
    <property type="entry name" value="PAS domain"/>
    <property type="match status" value="3"/>
</dbReference>
<keyword evidence="4" id="KW-0808">Transferase</keyword>
<sequence>MVKESMQLPFVKVLMEGIQEMVFVMRVGEDANFYYAFINKAVMDTIQLDPQVIGRTFREVHDLEKAILLEQQYAKVLKTGEPVTFESNFTNINGEVRNGKSTLTPLFDEGGSFTHITSITQDITKEKIAETDRDVNRNRLVKAESQYRSLFYKNSDAIFTMDLHGHILGGNKTTEKLSKYCIGELIGRNCIEFVDLKDRERANKYFTQSINGDLKDYRLNLIDKTGESIGCLVNFIPIHLHNIISGIYVIVKDMRELDKLVSKYDESEQIFRIITENVHDVIIMMNHNKEYLYVSPSSKEVFGFDYEKNSKHVPFFNIHRDDVNLLDNRFDHSIHHAKPFQVQLRALHQEKGWIWIEIKGSPVYGDEQQFQFMVMTARDMTLQKEYEKNLEYFAYHDSLTGLPNRRFLSDRLSELLEEKQSGITIIFLDIDDFKCINDEWGHEIGDLVIQEFSKRLAEAIDTHDIAARLGGDEFIVMLPFVDNEEEAIEVANKIQRAMETPWHVEHAELTITTSMGIALSKQEDISESVMLKNADFAMYEAKRAGKNLYRVKRF</sequence>
<dbReference type="SUPFAM" id="SSF55073">
    <property type="entry name" value="Nucleotide cyclase"/>
    <property type="match status" value="1"/>
</dbReference>
<evidence type="ECO:0000259" key="2">
    <source>
        <dbReference type="PROSITE" id="PS50113"/>
    </source>
</evidence>